<dbReference type="AlphaFoldDB" id="A0A8J6T7T1"/>
<accession>A0A8J6T7T1</accession>
<feature type="domain" description="DUF4384" evidence="1">
    <location>
        <begin position="157"/>
        <end position="242"/>
    </location>
</feature>
<comment type="caution">
    <text evidence="2">The sequence shown here is derived from an EMBL/GenBank/DDBJ whole genome shotgun (WGS) entry which is preliminary data.</text>
</comment>
<dbReference type="EMBL" id="JACNLL010000063">
    <property type="protein sequence ID" value="MBC8199737.1"/>
    <property type="molecule type" value="Genomic_DNA"/>
</dbReference>
<evidence type="ECO:0000259" key="1">
    <source>
        <dbReference type="Pfam" id="PF14326"/>
    </source>
</evidence>
<protein>
    <submittedName>
        <fullName evidence="2">DUF4384 domain-containing protein</fullName>
    </submittedName>
</protein>
<dbReference type="Proteomes" id="UP000603545">
    <property type="component" value="Unassembled WGS sequence"/>
</dbReference>
<reference evidence="2 3" key="1">
    <citation type="submission" date="2020-08" db="EMBL/GenBank/DDBJ databases">
        <title>Bridging the membrane lipid divide: bacteria of the FCB group superphylum have the potential to synthesize archaeal ether lipids.</title>
        <authorList>
            <person name="Villanueva L."/>
            <person name="Von Meijenfeldt F.A.B."/>
            <person name="Westbye A.B."/>
            <person name="Yadav S."/>
            <person name="Hopmans E.C."/>
            <person name="Dutilh B.E."/>
            <person name="Sinninghe Damste J.S."/>
        </authorList>
    </citation>
    <scope>NUCLEOTIDE SEQUENCE [LARGE SCALE GENOMIC DNA]</scope>
    <source>
        <strain evidence="2">NIOZ-UU82</strain>
    </source>
</reference>
<evidence type="ECO:0000313" key="3">
    <source>
        <dbReference type="Proteomes" id="UP000603545"/>
    </source>
</evidence>
<organism evidence="2 3">
    <name type="scientific">Candidatus Desulfaltia bathyphila</name>
    <dbReference type="NCBI Taxonomy" id="2841697"/>
    <lineage>
        <taxon>Bacteria</taxon>
        <taxon>Pseudomonadati</taxon>
        <taxon>Thermodesulfobacteriota</taxon>
        <taxon>Desulfobacteria</taxon>
        <taxon>Desulfobacterales</taxon>
        <taxon>Desulfobacterales incertae sedis</taxon>
        <taxon>Candidatus Desulfaltia</taxon>
    </lineage>
</organism>
<proteinExistence type="predicted"/>
<dbReference type="InterPro" id="IPR025493">
    <property type="entry name" value="DUF4384"/>
</dbReference>
<sequence length="283" mass="31832">MKILFFRQYSTKVLSILVALIVFFSFPAFADELITVIAEGQAVLGEDTTPARARSLALNNARRSAIEKGTGVKIHGVSVVYNYQLISDLVSAFSKGLIVKEEVLIDDLKADGENIAYFIRIKAHIKPLKHKKPGDFRIVRAEVFRAGKASITNNPVFQNNDEIQIRVGVNTALFLNVFSVSQDGRITKLLPNKYFKHDKASADRDFIFPDDAQRQIGLKLKVHPPKNLSSAFETILIVATKEKVDLLSNSKQAENTITDLMYELSEFDQSLWTDKIIGYEIRR</sequence>
<gene>
    <name evidence="2" type="ORF">H8E80_06800</name>
</gene>
<evidence type="ECO:0000313" key="2">
    <source>
        <dbReference type="EMBL" id="MBC8199737.1"/>
    </source>
</evidence>
<name>A0A8J6T7T1_9BACT</name>
<dbReference type="Pfam" id="PF14326">
    <property type="entry name" value="DUF4384"/>
    <property type="match status" value="1"/>
</dbReference>